<dbReference type="KEGG" id="avg:I6H45_00995"/>
<organism evidence="1 2">
    <name type="scientific">Anaerococcus vaginalis</name>
    <dbReference type="NCBI Taxonomy" id="33037"/>
    <lineage>
        <taxon>Bacteria</taxon>
        <taxon>Bacillati</taxon>
        <taxon>Bacillota</taxon>
        <taxon>Tissierellia</taxon>
        <taxon>Tissierellales</taxon>
        <taxon>Peptoniphilaceae</taxon>
        <taxon>Anaerococcus</taxon>
    </lineage>
</organism>
<evidence type="ECO:0000313" key="1">
    <source>
        <dbReference type="EMBL" id="QQB62085.1"/>
    </source>
</evidence>
<dbReference type="Proteomes" id="UP000595276">
    <property type="component" value="Chromosome"/>
</dbReference>
<dbReference type="RefSeq" id="WP_004837976.1">
    <property type="nucleotide sequence ID" value="NZ_CP066014.1"/>
</dbReference>
<sequence length="46" mass="5632">MKRKVLIVFLILMQLSCFQKKQEVKVVENNNKIIIKIKNYKYNYNI</sequence>
<evidence type="ECO:0000313" key="2">
    <source>
        <dbReference type="Proteomes" id="UP000595276"/>
    </source>
</evidence>
<accession>A0A7T4F173</accession>
<dbReference type="EMBL" id="CP066014">
    <property type="protein sequence ID" value="QQB62085.1"/>
    <property type="molecule type" value="Genomic_DNA"/>
</dbReference>
<dbReference type="AlphaFoldDB" id="A0A7T4F173"/>
<name>A0A7T4F173_9FIRM</name>
<proteinExistence type="predicted"/>
<dbReference type="GeneID" id="79021293"/>
<reference evidence="1 2" key="1">
    <citation type="submission" date="2020-12" db="EMBL/GenBank/DDBJ databases">
        <title>FDA dAtabase for Regulatory Grade micrObial Sequences (FDA-ARGOS): Supporting development and validation of Infectious Disease Dx tests.</title>
        <authorList>
            <person name="Sproer C."/>
            <person name="Gronow S."/>
            <person name="Severitt S."/>
            <person name="Schroder I."/>
            <person name="Tallon L."/>
            <person name="Sadzewicz L."/>
            <person name="Zhao X."/>
            <person name="Boylan J."/>
            <person name="Ott S."/>
            <person name="Bowen H."/>
            <person name="Vavikolanu K."/>
            <person name="Mehta A."/>
            <person name="Aluvathingal J."/>
            <person name="Nadendla S."/>
            <person name="Lowell S."/>
            <person name="Myers T."/>
            <person name="Yan Y."/>
            <person name="Sichtig H."/>
        </authorList>
    </citation>
    <scope>NUCLEOTIDE SEQUENCE [LARGE SCALE GENOMIC DNA]</scope>
    <source>
        <strain evidence="1 2">FDAARGOS_988</strain>
    </source>
</reference>
<protein>
    <submittedName>
        <fullName evidence="1">Uncharacterized protein</fullName>
    </submittedName>
</protein>
<gene>
    <name evidence="1" type="ORF">I6H45_00995</name>
</gene>